<keyword evidence="11" id="KW-0443">Lipid metabolism</keyword>
<dbReference type="Proteomes" id="UP001596108">
    <property type="component" value="Unassembled WGS sequence"/>
</dbReference>
<dbReference type="InterPro" id="IPR000829">
    <property type="entry name" value="DAGK"/>
</dbReference>
<accession>A0ABW0R735</accession>
<comment type="caution">
    <text evidence="16">The sequence shown here is derived from an EMBL/GenBank/DDBJ whole genome shotgun (WGS) entry which is preliminary data.</text>
</comment>
<evidence type="ECO:0000256" key="15">
    <source>
        <dbReference type="SAM" id="Phobius"/>
    </source>
</evidence>
<dbReference type="InterPro" id="IPR033717">
    <property type="entry name" value="UDPK"/>
</dbReference>
<keyword evidence="14" id="KW-1208">Phospholipid metabolism</keyword>
<evidence type="ECO:0000256" key="8">
    <source>
        <dbReference type="ARBA" id="ARBA00022777"/>
    </source>
</evidence>
<dbReference type="PANTHER" id="PTHR34299:SF1">
    <property type="entry name" value="DIACYLGLYCEROL KINASE"/>
    <property type="match status" value="1"/>
</dbReference>
<proteinExistence type="inferred from homology"/>
<keyword evidence="17" id="KW-1185">Reference proteome</keyword>
<evidence type="ECO:0000256" key="7">
    <source>
        <dbReference type="ARBA" id="ARBA00022741"/>
    </source>
</evidence>
<evidence type="ECO:0000256" key="6">
    <source>
        <dbReference type="ARBA" id="ARBA00022692"/>
    </source>
</evidence>
<evidence type="ECO:0000256" key="11">
    <source>
        <dbReference type="ARBA" id="ARBA00023098"/>
    </source>
</evidence>
<dbReference type="Gene3D" id="1.10.287.3610">
    <property type="match status" value="1"/>
</dbReference>
<dbReference type="EC" id="2.7.1.-" evidence="16"/>
<protein>
    <submittedName>
        <fullName evidence="16">Diacylglycerol kinase family protein</fullName>
        <ecNumber evidence="16">2.7.1.-</ecNumber>
    </submittedName>
</protein>
<evidence type="ECO:0000256" key="2">
    <source>
        <dbReference type="ARBA" id="ARBA00005967"/>
    </source>
</evidence>
<name>A0ABW0R735_9BACL</name>
<evidence type="ECO:0000256" key="4">
    <source>
        <dbReference type="ARBA" id="ARBA00022516"/>
    </source>
</evidence>
<evidence type="ECO:0000256" key="10">
    <source>
        <dbReference type="ARBA" id="ARBA00022989"/>
    </source>
</evidence>
<keyword evidence="8 16" id="KW-0418">Kinase</keyword>
<keyword evidence="10 15" id="KW-1133">Transmembrane helix</keyword>
<keyword evidence="9" id="KW-0067">ATP-binding</keyword>
<gene>
    <name evidence="16" type="ORF">ACFPQ4_22160</name>
</gene>
<comment type="similarity">
    <text evidence="2">Belongs to the bacterial diacylglycerol kinase family.</text>
</comment>
<dbReference type="EMBL" id="JBHSNC010000057">
    <property type="protein sequence ID" value="MFC5532132.1"/>
    <property type="molecule type" value="Genomic_DNA"/>
</dbReference>
<evidence type="ECO:0000256" key="1">
    <source>
        <dbReference type="ARBA" id="ARBA00004651"/>
    </source>
</evidence>
<dbReference type="PANTHER" id="PTHR34299">
    <property type="entry name" value="DIACYLGLYCEROL KINASE"/>
    <property type="match status" value="1"/>
</dbReference>
<feature type="transmembrane region" description="Helical" evidence="15">
    <location>
        <begin position="54"/>
        <end position="73"/>
    </location>
</feature>
<keyword evidence="3" id="KW-1003">Cell membrane</keyword>
<keyword evidence="6 15" id="KW-0812">Transmembrane</keyword>
<keyword evidence="12 15" id="KW-0472">Membrane</keyword>
<evidence type="ECO:0000256" key="13">
    <source>
        <dbReference type="ARBA" id="ARBA00023209"/>
    </source>
</evidence>
<evidence type="ECO:0000256" key="14">
    <source>
        <dbReference type="ARBA" id="ARBA00023264"/>
    </source>
</evidence>
<dbReference type="Pfam" id="PF01219">
    <property type="entry name" value="DAGK_prokar"/>
    <property type="match status" value="1"/>
</dbReference>
<dbReference type="GO" id="GO:0016301">
    <property type="term" value="F:kinase activity"/>
    <property type="evidence" value="ECO:0007669"/>
    <property type="project" value="UniProtKB-KW"/>
</dbReference>
<reference evidence="17" key="1">
    <citation type="journal article" date="2019" name="Int. J. Syst. Evol. Microbiol.">
        <title>The Global Catalogue of Microorganisms (GCM) 10K type strain sequencing project: providing services to taxonomists for standard genome sequencing and annotation.</title>
        <authorList>
            <consortium name="The Broad Institute Genomics Platform"/>
            <consortium name="The Broad Institute Genome Sequencing Center for Infectious Disease"/>
            <person name="Wu L."/>
            <person name="Ma J."/>
        </authorList>
    </citation>
    <scope>NUCLEOTIDE SEQUENCE [LARGE SCALE GENOMIC DNA]</scope>
    <source>
        <strain evidence="17">CGMCC 1.18578</strain>
    </source>
</reference>
<evidence type="ECO:0000313" key="17">
    <source>
        <dbReference type="Proteomes" id="UP001596108"/>
    </source>
</evidence>
<dbReference type="CDD" id="cd14265">
    <property type="entry name" value="UDPK_IM_like"/>
    <property type="match status" value="1"/>
</dbReference>
<feature type="transmembrane region" description="Helical" evidence="15">
    <location>
        <begin position="94"/>
        <end position="114"/>
    </location>
</feature>
<evidence type="ECO:0000256" key="12">
    <source>
        <dbReference type="ARBA" id="ARBA00023136"/>
    </source>
</evidence>
<keyword evidence="7" id="KW-0547">Nucleotide-binding</keyword>
<keyword evidence="5 16" id="KW-0808">Transferase</keyword>
<evidence type="ECO:0000313" key="16">
    <source>
        <dbReference type="EMBL" id="MFC5532132.1"/>
    </source>
</evidence>
<comment type="subcellular location">
    <subcellularLocation>
        <location evidence="1">Cell membrane</location>
        <topology evidence="1">Multi-pass membrane protein</topology>
    </subcellularLocation>
</comment>
<evidence type="ECO:0000256" key="9">
    <source>
        <dbReference type="ARBA" id="ARBA00022840"/>
    </source>
</evidence>
<evidence type="ECO:0000256" key="3">
    <source>
        <dbReference type="ARBA" id="ARBA00022475"/>
    </source>
</evidence>
<keyword evidence="13" id="KW-0594">Phospholipid biosynthesis</keyword>
<evidence type="ECO:0000256" key="5">
    <source>
        <dbReference type="ARBA" id="ARBA00022679"/>
    </source>
</evidence>
<dbReference type="RefSeq" id="WP_378114102.1">
    <property type="nucleotide sequence ID" value="NZ_JBHSNC010000057.1"/>
</dbReference>
<dbReference type="InterPro" id="IPR036945">
    <property type="entry name" value="DAGK_sf"/>
</dbReference>
<keyword evidence="4" id="KW-0444">Lipid biosynthesis</keyword>
<organism evidence="16 17">
    <name type="scientific">Cohnella yongneupensis</name>
    <dbReference type="NCBI Taxonomy" id="425006"/>
    <lineage>
        <taxon>Bacteria</taxon>
        <taxon>Bacillati</taxon>
        <taxon>Bacillota</taxon>
        <taxon>Bacilli</taxon>
        <taxon>Bacillales</taxon>
        <taxon>Paenibacillaceae</taxon>
        <taxon>Cohnella</taxon>
    </lineage>
</organism>
<feature type="transmembrane region" description="Helical" evidence="15">
    <location>
        <begin position="31"/>
        <end position="48"/>
    </location>
</feature>
<sequence length="124" mass="13479">MSGWRSREVRSFGYALRGVAEAVRGERHMRFHLVAAIVVAAVACWLRLDAEDWLWLIAAIGSVWVAELFNTAIERVVDLASPDFHPLAKAAKDTASGAVLVAAAFSAVIGFVVLGPPLWERCFG</sequence>